<gene>
    <name evidence="3" type="ORF">SK128_016487</name>
</gene>
<dbReference type="AlphaFoldDB" id="A0AAN8WY23"/>
<evidence type="ECO:0000313" key="3">
    <source>
        <dbReference type="EMBL" id="KAK7074445.1"/>
    </source>
</evidence>
<reference evidence="3 4" key="1">
    <citation type="submission" date="2023-11" db="EMBL/GenBank/DDBJ databases">
        <title>Halocaridina rubra genome assembly.</title>
        <authorList>
            <person name="Smith C."/>
        </authorList>
    </citation>
    <scope>NUCLEOTIDE SEQUENCE [LARGE SCALE GENOMIC DNA]</scope>
    <source>
        <strain evidence="3">EP-1</strain>
        <tissue evidence="3">Whole</tissue>
    </source>
</reference>
<sequence>MTDIKPSTVATDLIANFKLPTFSTIDAHIWFRRAEIQFRLKRITNSGTQADHVLSSIPNTLFPQISDWLESQGDNAIAYQDLKTFLLKKFSPSPEKKERKSSHYTDHFSSYKSPHITYVKRPHDVSYTVSPEEESCISPTYQSNNESSTSRKEKWMKAFGS</sequence>
<dbReference type="PANTHER" id="PTHR33327">
    <property type="entry name" value="ENDONUCLEASE"/>
    <property type="match status" value="1"/>
</dbReference>
<dbReference type="InterPro" id="IPR055469">
    <property type="entry name" value="DUF7041"/>
</dbReference>
<protein>
    <recommendedName>
        <fullName evidence="2">DUF7041 domain-containing protein</fullName>
    </recommendedName>
</protein>
<feature type="compositionally biased region" description="Basic and acidic residues" evidence="1">
    <location>
        <begin position="149"/>
        <end position="161"/>
    </location>
</feature>
<evidence type="ECO:0000313" key="4">
    <source>
        <dbReference type="Proteomes" id="UP001381693"/>
    </source>
</evidence>
<dbReference type="PANTHER" id="PTHR33327:SF3">
    <property type="entry name" value="RNA-DIRECTED DNA POLYMERASE"/>
    <property type="match status" value="1"/>
</dbReference>
<evidence type="ECO:0000259" key="2">
    <source>
        <dbReference type="Pfam" id="PF23055"/>
    </source>
</evidence>
<organism evidence="3 4">
    <name type="scientific">Halocaridina rubra</name>
    <name type="common">Hawaiian red shrimp</name>
    <dbReference type="NCBI Taxonomy" id="373956"/>
    <lineage>
        <taxon>Eukaryota</taxon>
        <taxon>Metazoa</taxon>
        <taxon>Ecdysozoa</taxon>
        <taxon>Arthropoda</taxon>
        <taxon>Crustacea</taxon>
        <taxon>Multicrustacea</taxon>
        <taxon>Malacostraca</taxon>
        <taxon>Eumalacostraca</taxon>
        <taxon>Eucarida</taxon>
        <taxon>Decapoda</taxon>
        <taxon>Pleocyemata</taxon>
        <taxon>Caridea</taxon>
        <taxon>Atyoidea</taxon>
        <taxon>Atyidae</taxon>
        <taxon>Halocaridina</taxon>
    </lineage>
</organism>
<evidence type="ECO:0000256" key="1">
    <source>
        <dbReference type="SAM" id="MobiDB-lite"/>
    </source>
</evidence>
<comment type="caution">
    <text evidence="3">The sequence shown here is derived from an EMBL/GenBank/DDBJ whole genome shotgun (WGS) entry which is preliminary data.</text>
</comment>
<name>A0AAN8WY23_HALRR</name>
<proteinExistence type="predicted"/>
<feature type="compositionally biased region" description="Polar residues" evidence="1">
    <location>
        <begin position="137"/>
        <end position="148"/>
    </location>
</feature>
<keyword evidence="4" id="KW-1185">Reference proteome</keyword>
<dbReference type="Proteomes" id="UP001381693">
    <property type="component" value="Unassembled WGS sequence"/>
</dbReference>
<accession>A0AAN8WY23</accession>
<feature type="domain" description="DUF7041" evidence="2">
    <location>
        <begin position="19"/>
        <end position="100"/>
    </location>
</feature>
<dbReference type="Pfam" id="PF23055">
    <property type="entry name" value="DUF7041"/>
    <property type="match status" value="1"/>
</dbReference>
<dbReference type="EMBL" id="JAXCGZ010011592">
    <property type="protein sequence ID" value="KAK7074445.1"/>
    <property type="molecule type" value="Genomic_DNA"/>
</dbReference>
<feature type="region of interest" description="Disordered" evidence="1">
    <location>
        <begin position="131"/>
        <end position="161"/>
    </location>
</feature>